<evidence type="ECO:0008006" key="5">
    <source>
        <dbReference type="Google" id="ProtNLM"/>
    </source>
</evidence>
<gene>
    <name evidence="3" type="ORF">KASA_0L01507G</name>
</gene>
<evidence type="ECO:0000313" key="4">
    <source>
        <dbReference type="Proteomes" id="UP000196158"/>
    </source>
</evidence>
<dbReference type="InterPro" id="IPR001849">
    <property type="entry name" value="PH_domain"/>
</dbReference>
<dbReference type="STRING" id="1789683.A0A1X7R604"/>
<evidence type="ECO:0000313" key="3">
    <source>
        <dbReference type="EMBL" id="SMN21123.1"/>
    </source>
</evidence>
<dbReference type="Pfam" id="PF15407">
    <property type="entry name" value="Spo7_2_N"/>
    <property type="match status" value="1"/>
</dbReference>
<dbReference type="SMART" id="SM00233">
    <property type="entry name" value="PH"/>
    <property type="match status" value="2"/>
</dbReference>
<proteinExistence type="predicted"/>
<dbReference type="PANTHER" id="PTHR28076">
    <property type="entry name" value="SPORULATION-SPECIFIC PROTEIN 71"/>
    <property type="match status" value="1"/>
</dbReference>
<feature type="domain" description="PH" evidence="1">
    <location>
        <begin position="844"/>
        <end position="1040"/>
    </location>
</feature>
<dbReference type="EMBL" id="FXLY01000007">
    <property type="protein sequence ID" value="SMN21123.1"/>
    <property type="molecule type" value="Genomic_DNA"/>
</dbReference>
<keyword evidence="4" id="KW-1185">Reference proteome</keyword>
<feature type="domain" description="Sporulation-specific protein 71 N-terminal" evidence="2">
    <location>
        <begin position="32"/>
        <end position="102"/>
    </location>
</feature>
<name>A0A1X7R604_9SACH</name>
<dbReference type="GO" id="GO:1902657">
    <property type="term" value="P:protein localization to prospore membrane"/>
    <property type="evidence" value="ECO:0007669"/>
    <property type="project" value="InterPro"/>
</dbReference>
<dbReference type="OrthoDB" id="5579281at2759"/>
<dbReference type="AlphaFoldDB" id="A0A1X7R604"/>
<organism evidence="3 4">
    <name type="scientific">Maudiozyma saulgeensis</name>
    <dbReference type="NCBI Taxonomy" id="1789683"/>
    <lineage>
        <taxon>Eukaryota</taxon>
        <taxon>Fungi</taxon>
        <taxon>Dikarya</taxon>
        <taxon>Ascomycota</taxon>
        <taxon>Saccharomycotina</taxon>
        <taxon>Saccharomycetes</taxon>
        <taxon>Saccharomycetales</taxon>
        <taxon>Saccharomycetaceae</taxon>
        <taxon>Maudiozyma</taxon>
    </lineage>
</organism>
<dbReference type="SUPFAM" id="SSF50729">
    <property type="entry name" value="PH domain-like"/>
    <property type="match status" value="1"/>
</dbReference>
<evidence type="ECO:0000259" key="1">
    <source>
        <dbReference type="SMART" id="SM00233"/>
    </source>
</evidence>
<dbReference type="PANTHER" id="PTHR28076:SF1">
    <property type="entry name" value="PROSPORE MEMBRANE ADAPTER PROTEIN SPO71"/>
    <property type="match status" value="1"/>
</dbReference>
<evidence type="ECO:0000259" key="2">
    <source>
        <dbReference type="SMART" id="SM01316"/>
    </source>
</evidence>
<dbReference type="InterPro" id="IPR029217">
    <property type="entry name" value="Spo7_2_N"/>
</dbReference>
<reference evidence="3 4" key="1">
    <citation type="submission" date="2017-04" db="EMBL/GenBank/DDBJ databases">
        <authorList>
            <person name="Afonso C.L."/>
            <person name="Miller P.J."/>
            <person name="Scott M.A."/>
            <person name="Spackman E."/>
            <person name="Goraichik I."/>
            <person name="Dimitrov K.M."/>
            <person name="Suarez D.L."/>
            <person name="Swayne D.E."/>
        </authorList>
    </citation>
    <scope>NUCLEOTIDE SEQUENCE [LARGE SCALE GENOMIC DNA]</scope>
</reference>
<dbReference type="InterPro" id="IPR040345">
    <property type="entry name" value="Mug56/Spo71"/>
</dbReference>
<sequence length="1041" mass="121977">MSLEPKIFKLIADDQRYFRYISKKTKDESAYKVINIPEESFLSKSLQELTFDELSQCLKVRFLGEIPLNWKISKKNVRKNILKLLHEISRNVYVVKALTNEGKYFYGEDFNIKDIKLQKTFDNKNMFDADLGSLIDGLDVKKNNKIQKLSTTKSKNVSSRRNVHYTRKRHQYINTTHKQKNPNKIFNFNKKNNILKSNTKTIMVNESSYQNLFPRSIRKNLNDTVIAGDTLHESTDDEVECMNFPLVEGYRTEENTNIISVQPKSCRQKEKTQGLGKVQRPRYFHTPNPSNIKYFQGKYKNGFEMILDERMLVLIAPRKERKIQRSRQSNVPLLSCLKAWTWNEINIQVYASEYNGDLFIHFKSNNKAKFVYLFLPKYRRYTKEIFTFQIDENCRVLPQNIQENTLCLERNLLGSTEGKGKSNLLHYFIRTNSNSSLEKLFSILSSRHPIPIREQLPEISLSDQKLSICLPRNKKICNSFDYLTSHRVLVKKILQTDLGYKEWSSPLRRFINVSLMEMMQPHAQNFNPLKYEEEMYILRGNVIRKLTESELNQFWSSTYHTKSSSKYILKKRDSHLEKANLNPLKIEKLYMNSIEGFTQEVKKVVRLKSNPSYKLGTKMCYFFLLKNLLFIVPSSCAILPFLTEIQQNVKMTNKKDKDSTPHIIDPLIFNKYHHIPWLKNDLKLKEFHKNDYRYFQHFCRKISLVLYSTHCIDLTTVSNIHLDSPRDGITSYISLNNLKKKQKKLSTCKKTSTYISSSVVVLQRGRSNVKFLFSSDQVANEWMTQLNQIKNYWKNHDSKNKNLTAKNNIIVNSTPHTNSFAKNGSPYTGSTGLVLTNNSIMSILIHHGILYIKSGKYNIFKKYLVVLIPGTLILYKINKRSFSGNNETNLKYPVYKVVVLEYCYVYPGNSDFRALFSTKVLNNSTKTNSDHISKLYGDGWRSNEDQFIRSFTLQFGSRKKRITTQIEKVEPAITVQPVKVHSEERFQQSKTNSKLKKLEGLHFLSNKTVHYFQQNQIFLARSQQERDLWVALISKEIERLQ</sequence>
<feature type="domain" description="PH" evidence="1">
    <location>
        <begin position="592"/>
        <end position="793"/>
    </location>
</feature>
<protein>
    <recommendedName>
        <fullName evidence="5">PH domain-containing protein</fullName>
    </recommendedName>
</protein>
<accession>A0A1X7R604</accession>
<dbReference type="Proteomes" id="UP000196158">
    <property type="component" value="Unassembled WGS sequence"/>
</dbReference>
<dbReference type="InterPro" id="IPR039486">
    <property type="entry name" value="Mug56/Spo71_PH"/>
</dbReference>
<dbReference type="Pfam" id="PF15404">
    <property type="entry name" value="PH_4"/>
    <property type="match status" value="1"/>
</dbReference>
<dbReference type="SMART" id="SM01316">
    <property type="entry name" value="Spo7_2_N"/>
    <property type="match status" value="1"/>
</dbReference>
<dbReference type="GO" id="GO:0005628">
    <property type="term" value="C:prospore membrane"/>
    <property type="evidence" value="ECO:0007669"/>
    <property type="project" value="TreeGrafter"/>
</dbReference>